<evidence type="ECO:0000313" key="2">
    <source>
        <dbReference type="EMBL" id="BAC98662.1"/>
    </source>
</evidence>
<reference evidence="3" key="2">
    <citation type="journal article" date="2008" name="Nucleic Acids Res.">
        <title>The rice annotation project database (RAP-DB): 2008 update.</title>
        <authorList>
            <consortium name="The rice annotation project (RAP)"/>
        </authorList>
    </citation>
    <scope>GENOME REANNOTATION</scope>
    <source>
        <strain evidence="3">cv. Nipponbare</strain>
    </source>
</reference>
<reference evidence="3" key="1">
    <citation type="journal article" date="2005" name="Nature">
        <title>The map-based sequence of the rice genome.</title>
        <authorList>
            <consortium name="International rice genome sequencing project (IRGSP)"/>
            <person name="Matsumoto T."/>
            <person name="Wu J."/>
            <person name="Kanamori H."/>
            <person name="Katayose Y."/>
            <person name="Fujisawa M."/>
            <person name="Namiki N."/>
            <person name="Mizuno H."/>
            <person name="Yamamoto K."/>
            <person name="Antonio B.A."/>
            <person name="Baba T."/>
            <person name="Sakata K."/>
            <person name="Nagamura Y."/>
            <person name="Aoki H."/>
            <person name="Arikawa K."/>
            <person name="Arita K."/>
            <person name="Bito T."/>
            <person name="Chiden Y."/>
            <person name="Fujitsuka N."/>
            <person name="Fukunaka R."/>
            <person name="Hamada M."/>
            <person name="Harada C."/>
            <person name="Hayashi A."/>
            <person name="Hijishita S."/>
            <person name="Honda M."/>
            <person name="Hosokawa S."/>
            <person name="Ichikawa Y."/>
            <person name="Idonuma A."/>
            <person name="Iijima M."/>
            <person name="Ikeda M."/>
            <person name="Ikeno M."/>
            <person name="Ito K."/>
            <person name="Ito S."/>
            <person name="Ito T."/>
            <person name="Ito Y."/>
            <person name="Ito Y."/>
            <person name="Iwabuchi A."/>
            <person name="Kamiya K."/>
            <person name="Karasawa W."/>
            <person name="Kurita K."/>
            <person name="Katagiri S."/>
            <person name="Kikuta A."/>
            <person name="Kobayashi H."/>
            <person name="Kobayashi N."/>
            <person name="Machita K."/>
            <person name="Maehara T."/>
            <person name="Masukawa M."/>
            <person name="Mizubayashi T."/>
            <person name="Mukai Y."/>
            <person name="Nagasaki H."/>
            <person name="Nagata Y."/>
            <person name="Naito S."/>
            <person name="Nakashima M."/>
            <person name="Nakama Y."/>
            <person name="Nakamichi Y."/>
            <person name="Nakamura M."/>
            <person name="Meguro A."/>
            <person name="Negishi M."/>
            <person name="Ohta I."/>
            <person name="Ohta T."/>
            <person name="Okamoto M."/>
            <person name="Ono N."/>
            <person name="Saji S."/>
            <person name="Sakaguchi M."/>
            <person name="Sakai K."/>
            <person name="Shibata M."/>
            <person name="Shimokawa T."/>
            <person name="Song J."/>
            <person name="Takazaki Y."/>
            <person name="Terasawa K."/>
            <person name="Tsugane M."/>
            <person name="Tsuji K."/>
            <person name="Ueda S."/>
            <person name="Waki K."/>
            <person name="Yamagata H."/>
            <person name="Yamamoto M."/>
            <person name="Yamamoto S."/>
            <person name="Yamane H."/>
            <person name="Yoshiki S."/>
            <person name="Yoshihara R."/>
            <person name="Yukawa K."/>
            <person name="Zhong H."/>
            <person name="Yano M."/>
            <person name="Yuan Q."/>
            <person name="Ouyang S."/>
            <person name="Liu J."/>
            <person name="Jones K.M."/>
            <person name="Gansberger K."/>
            <person name="Moffat K."/>
            <person name="Hill J."/>
            <person name="Bera J."/>
            <person name="Fadrosh D."/>
            <person name="Jin S."/>
            <person name="Johri S."/>
            <person name="Kim M."/>
            <person name="Overton L."/>
            <person name="Reardon M."/>
            <person name="Tsitrin T."/>
            <person name="Vuong H."/>
            <person name="Weaver B."/>
            <person name="Ciecko A."/>
            <person name="Tallon L."/>
            <person name="Jackson J."/>
            <person name="Pai G."/>
            <person name="Aken S.V."/>
            <person name="Utterback T."/>
            <person name="Reidmuller S."/>
            <person name="Feldblyum T."/>
            <person name="Hsiao J."/>
            <person name="Zismann V."/>
            <person name="Iobst S."/>
            <person name="de Vazeille A.R."/>
            <person name="Buell C.R."/>
            <person name="Ying K."/>
            <person name="Li Y."/>
            <person name="Lu T."/>
            <person name="Huang Y."/>
            <person name="Zhao Q."/>
            <person name="Feng Q."/>
            <person name="Zhang L."/>
            <person name="Zhu J."/>
            <person name="Weng Q."/>
            <person name="Mu J."/>
            <person name="Lu Y."/>
            <person name="Fan D."/>
            <person name="Liu Y."/>
            <person name="Guan J."/>
            <person name="Zhang Y."/>
            <person name="Yu S."/>
            <person name="Liu X."/>
            <person name="Zhang Y."/>
            <person name="Hong G."/>
            <person name="Han B."/>
            <person name="Choisne N."/>
            <person name="Demange N."/>
            <person name="Orjeda G."/>
            <person name="Samain S."/>
            <person name="Cattolico L."/>
            <person name="Pelletier E."/>
            <person name="Couloux A."/>
            <person name="Segurens B."/>
            <person name="Wincker P."/>
            <person name="D'Hont A."/>
            <person name="Scarpelli C."/>
            <person name="Weissenbach J."/>
            <person name="Salanoubat M."/>
            <person name="Quetier F."/>
            <person name="Yu Y."/>
            <person name="Kim H.R."/>
            <person name="Rambo T."/>
            <person name="Currie J."/>
            <person name="Collura K."/>
            <person name="Luo M."/>
            <person name="Yang T."/>
            <person name="Ammiraju J.S.S."/>
            <person name="Engler F."/>
            <person name="Soderlund C."/>
            <person name="Wing R.A."/>
            <person name="Palmer L.E."/>
            <person name="de la Bastide M."/>
            <person name="Spiegel L."/>
            <person name="Nascimento L."/>
            <person name="Zutavern T."/>
            <person name="O'Shaughnessy A."/>
            <person name="Dike S."/>
            <person name="Dedhia N."/>
            <person name="Preston R."/>
            <person name="Balija V."/>
            <person name="McCombie W.R."/>
            <person name="Chow T."/>
            <person name="Chen H."/>
            <person name="Chung M."/>
            <person name="Chen C."/>
            <person name="Shaw J."/>
            <person name="Wu H."/>
            <person name="Hsiao K."/>
            <person name="Chao Y."/>
            <person name="Chu M."/>
            <person name="Cheng C."/>
            <person name="Hour A."/>
            <person name="Lee P."/>
            <person name="Lin S."/>
            <person name="Lin Y."/>
            <person name="Liou J."/>
            <person name="Liu S."/>
            <person name="Hsing Y."/>
            <person name="Raghuvanshi S."/>
            <person name="Mohanty A."/>
            <person name="Bharti A.K."/>
            <person name="Gaur A."/>
            <person name="Gupta V."/>
            <person name="Kumar D."/>
            <person name="Ravi V."/>
            <person name="Vij S."/>
            <person name="Kapur A."/>
            <person name="Khurana P."/>
            <person name="Khurana P."/>
            <person name="Khurana J.P."/>
            <person name="Tyagi A.K."/>
            <person name="Gaikwad K."/>
            <person name="Singh A."/>
            <person name="Dalal V."/>
            <person name="Srivastava S."/>
            <person name="Dixit A."/>
            <person name="Pal A.K."/>
            <person name="Ghazi I.A."/>
            <person name="Yadav M."/>
            <person name="Pandit A."/>
            <person name="Bhargava A."/>
            <person name="Sureshbabu K."/>
            <person name="Batra K."/>
            <person name="Sharma T.R."/>
            <person name="Mohapatra T."/>
            <person name="Singh N.K."/>
            <person name="Messing J."/>
            <person name="Nelson A.B."/>
            <person name="Fuks G."/>
            <person name="Kavchok S."/>
            <person name="Keizer G."/>
            <person name="Linton E."/>
            <person name="Llaca V."/>
            <person name="Song R."/>
            <person name="Tanyolac B."/>
            <person name="Young S."/>
            <person name="Ho-Il K."/>
            <person name="Hahn J.H."/>
            <person name="Sangsakoo G."/>
            <person name="Vanavichit A."/>
            <person name="de Mattos Luiz.A.T."/>
            <person name="Zimmer P.D."/>
            <person name="Malone G."/>
            <person name="Dellagostin O."/>
            <person name="de Oliveira A.C."/>
            <person name="Bevan M."/>
            <person name="Bancroft I."/>
            <person name="Minx P."/>
            <person name="Cordum H."/>
            <person name="Wilson R."/>
            <person name="Cheng Z."/>
            <person name="Jin W."/>
            <person name="Jiang J."/>
            <person name="Leong S.A."/>
            <person name="Iwama H."/>
            <person name="Gojobori T."/>
            <person name="Itoh T."/>
            <person name="Niimura Y."/>
            <person name="Fujii Y."/>
            <person name="Habara T."/>
            <person name="Sakai H."/>
            <person name="Sato Y."/>
            <person name="Wilson G."/>
            <person name="Kumar K."/>
            <person name="McCouch S."/>
            <person name="Juretic N."/>
            <person name="Hoen D."/>
            <person name="Wright S."/>
            <person name="Bruskiewich R."/>
            <person name="Bureau T."/>
            <person name="Miyao A."/>
            <person name="Hirochika H."/>
            <person name="Nishikawa T."/>
            <person name="Kadowaki K."/>
            <person name="Sugiura M."/>
            <person name="Burr B."/>
            <person name="Sasaki T."/>
        </authorList>
    </citation>
    <scope>NUCLEOTIDE SEQUENCE [LARGE SCALE GENOMIC DNA]</scope>
    <source>
        <strain evidence="3">cv. Nipponbare</strain>
    </source>
</reference>
<dbReference type="EMBL" id="AP005301">
    <property type="protein sequence ID" value="BAC98662.1"/>
    <property type="molecule type" value="Genomic_DNA"/>
</dbReference>
<name>Q7EYS0_ORYSJ</name>
<dbReference type="Proteomes" id="UP000000763">
    <property type="component" value="Chromosome 8"/>
</dbReference>
<feature type="compositionally biased region" description="Acidic residues" evidence="1">
    <location>
        <begin position="156"/>
        <end position="177"/>
    </location>
</feature>
<organism evidence="2 3">
    <name type="scientific">Oryza sativa subsp. japonica</name>
    <name type="common">Rice</name>
    <dbReference type="NCBI Taxonomy" id="39947"/>
    <lineage>
        <taxon>Eukaryota</taxon>
        <taxon>Viridiplantae</taxon>
        <taxon>Streptophyta</taxon>
        <taxon>Embryophyta</taxon>
        <taxon>Tracheophyta</taxon>
        <taxon>Spermatophyta</taxon>
        <taxon>Magnoliopsida</taxon>
        <taxon>Liliopsida</taxon>
        <taxon>Poales</taxon>
        <taxon>Poaceae</taxon>
        <taxon>BOP clade</taxon>
        <taxon>Oryzoideae</taxon>
        <taxon>Oryzeae</taxon>
        <taxon>Oryzinae</taxon>
        <taxon>Oryza</taxon>
        <taxon>Oryza sativa</taxon>
    </lineage>
</organism>
<evidence type="ECO:0000313" key="3">
    <source>
        <dbReference type="Proteomes" id="UP000000763"/>
    </source>
</evidence>
<proteinExistence type="predicted"/>
<gene>
    <name evidence="2" type="primary">OSJNBa0077M12.123</name>
</gene>
<accession>Q7EYS0</accession>
<dbReference type="AlphaFoldDB" id="Q7EYS0"/>
<feature type="region of interest" description="Disordered" evidence="1">
    <location>
        <begin position="152"/>
        <end position="177"/>
    </location>
</feature>
<evidence type="ECO:0000256" key="1">
    <source>
        <dbReference type="SAM" id="MobiDB-lite"/>
    </source>
</evidence>
<sequence>MGLAQLRKPKALPATFPTPCLPTPSRHHTQAAPLAITVATARRRHATSRPWPHASLTRILESRRYSPSPARLRGLAAAIGSAVRRGVGAGGIDFPLDFPRLPTLIHSPRGSLPLALWQQRRLLILPDLVTIALLISTLGTWIAREADGASFGGGDALDDEDEAEEEDEAEDEAEEDDDVIGDAHVRFDWSGGADAPLRKSYYGLVLVARNGPRIIILRDDQLPACLVGCSAHLRWMWELDLGSIVCGVGAGKQRPGMIKGLLLITLRIVPHGEPSEKPQNTKHL</sequence>
<protein>
    <submittedName>
        <fullName evidence="2">Uncharacterized protein</fullName>
    </submittedName>
</protein>